<dbReference type="GO" id="GO:0005886">
    <property type="term" value="C:plasma membrane"/>
    <property type="evidence" value="ECO:0007669"/>
    <property type="project" value="TreeGrafter"/>
</dbReference>
<feature type="compositionally biased region" description="Polar residues" evidence="6">
    <location>
        <begin position="590"/>
        <end position="603"/>
    </location>
</feature>
<dbReference type="GO" id="GO:0032007">
    <property type="term" value="P:negative regulation of TOR signaling"/>
    <property type="evidence" value="ECO:0007669"/>
    <property type="project" value="TreeGrafter"/>
</dbReference>
<name>L9LAC3_TUPCH</name>
<protein>
    <submittedName>
        <fullName evidence="10">Uncharacterized protein</fullName>
    </submittedName>
</protein>
<evidence type="ECO:0000259" key="8">
    <source>
        <dbReference type="Pfam" id="PF06789"/>
    </source>
</evidence>
<evidence type="ECO:0000256" key="5">
    <source>
        <dbReference type="ARBA" id="ARBA00037847"/>
    </source>
</evidence>
<evidence type="ECO:0000256" key="7">
    <source>
        <dbReference type="SAM" id="Phobius"/>
    </source>
</evidence>
<evidence type="ECO:0000256" key="1">
    <source>
        <dbReference type="ARBA" id="ARBA00006410"/>
    </source>
</evidence>
<keyword evidence="3 7" id="KW-1133">Transmembrane helix</keyword>
<dbReference type="GO" id="GO:0012505">
    <property type="term" value="C:endomembrane system"/>
    <property type="evidence" value="ECO:0007669"/>
    <property type="project" value="UniProtKB-SubCell"/>
</dbReference>
<keyword evidence="4 7" id="KW-0472">Membrane</keyword>
<comment type="similarity">
    <text evidence="1">Belongs to the MINAR family.</text>
</comment>
<feature type="compositionally biased region" description="Basic and acidic residues" evidence="6">
    <location>
        <begin position="699"/>
        <end position="715"/>
    </location>
</feature>
<evidence type="ECO:0000256" key="3">
    <source>
        <dbReference type="ARBA" id="ARBA00022989"/>
    </source>
</evidence>
<sequence length="1040" mass="116473">MITKSQRVSHEMLVKQLRGKKVDLIHASTDQGEMSVKNQRIKRRCLMTLQVKREELMGLENCQPCVCVSAKALLRARLVGYNYHKISMAFRALVCARSWPPLFSSSVFEASADGNSFESQPFLSPYPESPYCPLGSRPLLMFLWHLMILEELDSKQNTVSYQDLCKSLCARFDLSQLAKLRSVLFYTACLDPSFPATLFKDKMKCTVNNQQSKKIMVAADIVTIFNLIQMNGGAAKDKLPTGRQKARKKEASFESCRSDPEVCVAAECEPLHCELSERPFSRGYPTRQSTKCRKVDCKDCPQFVPASEPNFLLGVSKEVKTRAASLDRLQALAPYSVASPQPCEMQRTYFPMNIENESVSDQDSLPISQPINEEPFMVQSCVQKRNIFKEDFHNLMAVSPSLVGPVSKADGEPREPQNRKEPHKPPFFNHSFEMPYNSQYLNPVYSPIPDKRRAKNESLDDLQASTYFGPTPVMGTQEARRCPGRPSKQTPWPAKSWSLNTEEVPDFERSFFHRNPSEEKLRYPSPSGQNTNFPAPDRRPAYLVPKEQQPVLPVGYAAKPNGLKAKEIPSPVDLEKHEPVKKFKDKGIGQASSDTSSVGTQTEHVLEPKKCKDPCASGQGRYGDRHALKHSDDDSEIVSDDISDIFRFLDDMSISGSTGVMQSSCYNSTGSLSQLHKSDCDSSPERSLAKIANGVPNGKGDKGSRPESHHHSEEELKTSVCRLVLRIGEIERKLESLSGVREEISQVLGKLNKLDQKMQQPEKVSVQIDLNSLTSEGPSDDSVSPRMFRAHHGSHGPKLESNADWCCSDASGSNSESLRVKALKKSLFTRPSSRSLTEENSATESKIASISNSPRDWRTITYTGRAGLHEDEVKDPGPGDDKDWHRKSKEADRQYDVPPQHRLPKQPKDGFLVEQVFSPHPYPASLKAHTKSNPLYTDMRLTELAEVKRGQPSWTIEEFARNAGDKGKLTALDLQTQESLNPNNLEYWMEDIYTPGYDSLLKRKEAEFRRAKVCKIAALIAAAACTVILVIVVPICTMKS</sequence>
<dbReference type="PANTHER" id="PTHR31530">
    <property type="entry name" value="MAJOR INTRINSICALLY DISORDERED NOTCH2-BINDING RECEPTOR 1 MINAR1 FAMILY MEMBER"/>
    <property type="match status" value="1"/>
</dbReference>
<evidence type="ECO:0000256" key="2">
    <source>
        <dbReference type="ARBA" id="ARBA00022692"/>
    </source>
</evidence>
<evidence type="ECO:0000256" key="6">
    <source>
        <dbReference type="SAM" id="MobiDB-lite"/>
    </source>
</evidence>
<evidence type="ECO:0000259" key="9">
    <source>
        <dbReference type="Pfam" id="PF22948"/>
    </source>
</evidence>
<dbReference type="InParanoid" id="L9LAC3"/>
<dbReference type="EMBL" id="KB320486">
    <property type="protein sequence ID" value="ELW70692.1"/>
    <property type="molecule type" value="Genomic_DNA"/>
</dbReference>
<accession>L9LAC3</accession>
<feature type="transmembrane region" description="Helical" evidence="7">
    <location>
        <begin position="1016"/>
        <end position="1036"/>
    </location>
</feature>
<reference evidence="11" key="2">
    <citation type="journal article" date="2013" name="Nat. Commun.">
        <title>Genome of the Chinese tree shrew.</title>
        <authorList>
            <person name="Fan Y."/>
            <person name="Huang Z.Y."/>
            <person name="Cao C.C."/>
            <person name="Chen C.S."/>
            <person name="Chen Y.X."/>
            <person name="Fan D.D."/>
            <person name="He J."/>
            <person name="Hou H.L."/>
            <person name="Hu L."/>
            <person name="Hu X.T."/>
            <person name="Jiang X.T."/>
            <person name="Lai R."/>
            <person name="Lang Y.S."/>
            <person name="Liang B."/>
            <person name="Liao S.G."/>
            <person name="Mu D."/>
            <person name="Ma Y.Y."/>
            <person name="Niu Y.Y."/>
            <person name="Sun X.Q."/>
            <person name="Xia J.Q."/>
            <person name="Xiao J."/>
            <person name="Xiong Z.Q."/>
            <person name="Xu L."/>
            <person name="Yang L."/>
            <person name="Zhang Y."/>
            <person name="Zhao W."/>
            <person name="Zhao X.D."/>
            <person name="Zheng Y.T."/>
            <person name="Zhou J.M."/>
            <person name="Zhu Y.B."/>
            <person name="Zhang G.J."/>
            <person name="Wang J."/>
            <person name="Yao Y.G."/>
        </authorList>
    </citation>
    <scope>NUCLEOTIDE SEQUENCE [LARGE SCALE GENOMIC DNA]</scope>
</reference>
<dbReference type="PANTHER" id="PTHR31530:SF2">
    <property type="entry name" value="MAJOR INTRINSICALLY DISORDERED NOTCH2-BINDING RECEPTOR 1"/>
    <property type="match status" value="1"/>
</dbReference>
<proteinExistence type="inferred from homology"/>
<dbReference type="InterPro" id="IPR055117">
    <property type="entry name" value="MINAR1_N"/>
</dbReference>
<feature type="region of interest" description="Disordered" evidence="6">
    <location>
        <begin position="464"/>
        <end position="495"/>
    </location>
</feature>
<feature type="compositionally biased region" description="Basic and acidic residues" evidence="6">
    <location>
        <begin position="868"/>
        <end position="895"/>
    </location>
</feature>
<dbReference type="FunCoup" id="L9LAC3">
    <property type="interactions" value="486"/>
</dbReference>
<reference evidence="11" key="1">
    <citation type="submission" date="2012-07" db="EMBL/GenBank/DDBJ databases">
        <title>Genome of the Chinese tree shrew, a rising model animal genetically related to primates.</title>
        <authorList>
            <person name="Zhang G."/>
            <person name="Fan Y."/>
            <person name="Yao Y."/>
            <person name="Huang Z."/>
        </authorList>
    </citation>
    <scope>NUCLEOTIDE SEQUENCE [LARGE SCALE GENOMIC DNA]</scope>
</reference>
<keyword evidence="11" id="KW-1185">Reference proteome</keyword>
<dbReference type="GO" id="GO:0008285">
    <property type="term" value="P:negative regulation of cell population proliferation"/>
    <property type="evidence" value="ECO:0007669"/>
    <property type="project" value="TreeGrafter"/>
</dbReference>
<keyword evidence="2 7" id="KW-0812">Transmembrane</keyword>
<organism evidence="10 11">
    <name type="scientific">Tupaia chinensis</name>
    <name type="common">Chinese tree shrew</name>
    <name type="synonym">Tupaia belangeri chinensis</name>
    <dbReference type="NCBI Taxonomy" id="246437"/>
    <lineage>
        <taxon>Eukaryota</taxon>
        <taxon>Metazoa</taxon>
        <taxon>Chordata</taxon>
        <taxon>Craniata</taxon>
        <taxon>Vertebrata</taxon>
        <taxon>Euteleostomi</taxon>
        <taxon>Mammalia</taxon>
        <taxon>Eutheria</taxon>
        <taxon>Euarchontoglires</taxon>
        <taxon>Scandentia</taxon>
        <taxon>Tupaiidae</taxon>
        <taxon>Tupaia</taxon>
    </lineage>
</organism>
<feature type="domain" description="Major intrinsically disordered Notch2-binding receptor 1-like C-terminal" evidence="8">
    <location>
        <begin position="883"/>
        <end position="1038"/>
    </location>
</feature>
<feature type="compositionally biased region" description="Basic and acidic residues" evidence="6">
    <location>
        <begin position="622"/>
        <end position="632"/>
    </location>
</feature>
<dbReference type="Pfam" id="PF06789">
    <property type="entry name" value="MINAR1_C"/>
    <property type="match status" value="1"/>
</dbReference>
<evidence type="ECO:0000256" key="4">
    <source>
        <dbReference type="ARBA" id="ARBA00023136"/>
    </source>
</evidence>
<feature type="domain" description="MINAR1 N-terminal helical" evidence="9">
    <location>
        <begin position="146"/>
        <end position="234"/>
    </location>
</feature>
<dbReference type="STRING" id="246437.L9LAC3"/>
<feature type="region of interest" description="Disordered" evidence="6">
    <location>
        <begin position="516"/>
        <end position="539"/>
    </location>
</feature>
<dbReference type="Proteomes" id="UP000011518">
    <property type="component" value="Unassembled WGS sequence"/>
</dbReference>
<evidence type="ECO:0000313" key="10">
    <source>
        <dbReference type="EMBL" id="ELW70692.1"/>
    </source>
</evidence>
<feature type="region of interest" description="Disordered" evidence="6">
    <location>
        <begin position="403"/>
        <end position="424"/>
    </location>
</feature>
<feature type="region of interest" description="Disordered" evidence="6">
    <location>
        <begin position="691"/>
        <end position="715"/>
    </location>
</feature>
<dbReference type="InterPro" id="IPR009626">
    <property type="entry name" value="MINAR1-like_C"/>
</dbReference>
<evidence type="ECO:0000313" key="11">
    <source>
        <dbReference type="Proteomes" id="UP000011518"/>
    </source>
</evidence>
<feature type="region of interest" description="Disordered" evidence="6">
    <location>
        <begin position="585"/>
        <end position="633"/>
    </location>
</feature>
<feature type="region of interest" description="Disordered" evidence="6">
    <location>
        <begin position="868"/>
        <end position="906"/>
    </location>
</feature>
<dbReference type="Pfam" id="PF22948">
    <property type="entry name" value="MINAR1_N"/>
    <property type="match status" value="1"/>
</dbReference>
<feature type="region of interest" description="Disordered" evidence="6">
    <location>
        <begin position="829"/>
        <end position="850"/>
    </location>
</feature>
<feature type="compositionally biased region" description="Basic and acidic residues" evidence="6">
    <location>
        <begin position="604"/>
        <end position="613"/>
    </location>
</feature>
<comment type="subcellular location">
    <subcellularLocation>
        <location evidence="5">Endomembrane system</location>
        <topology evidence="5">Single-pass membrane protein</topology>
    </subcellularLocation>
</comment>
<dbReference type="eggNOG" id="ENOG502QSCS">
    <property type="taxonomic scope" value="Eukaryota"/>
</dbReference>
<feature type="compositionally biased region" description="Basic and acidic residues" evidence="6">
    <location>
        <begin position="409"/>
        <end position="424"/>
    </location>
</feature>
<dbReference type="AlphaFoldDB" id="L9LAC3"/>
<gene>
    <name evidence="10" type="ORF">TREES_T100016705</name>
</gene>
<dbReference type="InterPro" id="IPR039706">
    <property type="entry name" value="MINAR1-like"/>
</dbReference>